<gene>
    <name evidence="2" type="ORF">E2562_030544</name>
</gene>
<accession>A0A6G1DA40</accession>
<proteinExistence type="predicted"/>
<dbReference type="AlphaFoldDB" id="A0A6G1DA40"/>
<reference evidence="2 3" key="1">
    <citation type="submission" date="2019-11" db="EMBL/GenBank/DDBJ databases">
        <title>Whole genome sequence of Oryza granulata.</title>
        <authorList>
            <person name="Li W."/>
        </authorList>
    </citation>
    <scope>NUCLEOTIDE SEQUENCE [LARGE SCALE GENOMIC DNA]</scope>
    <source>
        <strain evidence="3">cv. Menghai</strain>
        <tissue evidence="2">Leaf</tissue>
    </source>
</reference>
<feature type="region of interest" description="Disordered" evidence="1">
    <location>
        <begin position="51"/>
        <end position="70"/>
    </location>
</feature>
<dbReference type="EMBL" id="SPHZ02000007">
    <property type="protein sequence ID" value="KAF0909004.1"/>
    <property type="molecule type" value="Genomic_DNA"/>
</dbReference>
<comment type="caution">
    <text evidence="2">The sequence shown here is derived from an EMBL/GenBank/DDBJ whole genome shotgun (WGS) entry which is preliminary data.</text>
</comment>
<keyword evidence="3" id="KW-1185">Reference proteome</keyword>
<dbReference type="Proteomes" id="UP000479710">
    <property type="component" value="Unassembled WGS sequence"/>
</dbReference>
<protein>
    <submittedName>
        <fullName evidence="2">Uncharacterized protein</fullName>
    </submittedName>
</protein>
<organism evidence="2 3">
    <name type="scientific">Oryza meyeriana var. granulata</name>
    <dbReference type="NCBI Taxonomy" id="110450"/>
    <lineage>
        <taxon>Eukaryota</taxon>
        <taxon>Viridiplantae</taxon>
        <taxon>Streptophyta</taxon>
        <taxon>Embryophyta</taxon>
        <taxon>Tracheophyta</taxon>
        <taxon>Spermatophyta</taxon>
        <taxon>Magnoliopsida</taxon>
        <taxon>Liliopsida</taxon>
        <taxon>Poales</taxon>
        <taxon>Poaceae</taxon>
        <taxon>BOP clade</taxon>
        <taxon>Oryzoideae</taxon>
        <taxon>Oryzeae</taxon>
        <taxon>Oryzinae</taxon>
        <taxon>Oryza</taxon>
        <taxon>Oryza meyeriana</taxon>
    </lineage>
</organism>
<evidence type="ECO:0000256" key="1">
    <source>
        <dbReference type="SAM" id="MobiDB-lite"/>
    </source>
</evidence>
<sequence>MWAARVLGICEAREEACSPAAAATSHGGLGRGPLPPYLMIPVVEYGGGGTGWSGATADGAPPSLPDIIDM</sequence>
<evidence type="ECO:0000313" key="2">
    <source>
        <dbReference type="EMBL" id="KAF0909004.1"/>
    </source>
</evidence>
<name>A0A6G1DA40_9ORYZ</name>
<evidence type="ECO:0000313" key="3">
    <source>
        <dbReference type="Proteomes" id="UP000479710"/>
    </source>
</evidence>